<dbReference type="AlphaFoldDB" id="A0A077PD97"/>
<accession>A0A077PD97</accession>
<evidence type="ECO:0000313" key="2">
    <source>
        <dbReference type="Proteomes" id="UP000028483"/>
    </source>
</evidence>
<organism evidence="1 2">
    <name type="scientific">Xenorhabdus bovienii str. oregonense</name>
    <dbReference type="NCBI Taxonomy" id="1398202"/>
    <lineage>
        <taxon>Bacteria</taxon>
        <taxon>Pseudomonadati</taxon>
        <taxon>Pseudomonadota</taxon>
        <taxon>Gammaproteobacteria</taxon>
        <taxon>Enterobacterales</taxon>
        <taxon>Morganellaceae</taxon>
        <taxon>Xenorhabdus</taxon>
    </lineage>
</organism>
<evidence type="ECO:0000313" key="1">
    <source>
        <dbReference type="EMBL" id="CDH07696.1"/>
    </source>
</evidence>
<dbReference type="EMBL" id="CBSX010000213">
    <property type="protein sequence ID" value="CDH07696.1"/>
    <property type="molecule type" value="Genomic_DNA"/>
</dbReference>
<name>A0A077PD97_XENBV</name>
<protein>
    <submittedName>
        <fullName evidence="1">Uncharacterized protein</fullName>
    </submittedName>
</protein>
<sequence>MHLFGFGIAYRFSIQPLYPDTKGEISSLNTLSKYMRHYPLHIMSDFRRYIGDETGLKHHPEQMILGLQKYVRGLCW</sequence>
<gene>
    <name evidence="1" type="ORF">XBO1_480061</name>
</gene>
<proteinExistence type="predicted"/>
<comment type="caution">
    <text evidence="1">The sequence shown here is derived from an EMBL/GenBank/DDBJ whole genome shotgun (WGS) entry which is preliminary data.</text>
</comment>
<dbReference type="HOGENOM" id="CLU_2653661_0_0_6"/>
<dbReference type="Proteomes" id="UP000028483">
    <property type="component" value="Unassembled WGS sequence"/>
</dbReference>
<reference evidence="1" key="1">
    <citation type="submission" date="2013-07" db="EMBL/GenBank/DDBJ databases">
        <title>Sub-species coevolution in mutualistic symbiosis.</title>
        <authorList>
            <person name="Murfin K."/>
            <person name="Klassen J."/>
            <person name="Lee M."/>
            <person name="Forst S."/>
            <person name="Stock P."/>
            <person name="Goodrich-Blair H."/>
        </authorList>
    </citation>
    <scope>NUCLEOTIDE SEQUENCE [LARGE SCALE GENOMIC DNA]</scope>
    <source>
        <strain evidence="1">Oregonense</strain>
    </source>
</reference>